<name>A0A7J7DIM9_TRIWF</name>
<evidence type="ECO:0000313" key="2">
    <source>
        <dbReference type="EMBL" id="KAF5746232.1"/>
    </source>
</evidence>
<protein>
    <submittedName>
        <fullName evidence="1">Uncharacterized protein</fullName>
    </submittedName>
</protein>
<comment type="caution">
    <text evidence="1">The sequence shown here is derived from an EMBL/GenBank/DDBJ whole genome shotgun (WGS) entry which is preliminary data.</text>
</comment>
<evidence type="ECO:0000313" key="1">
    <source>
        <dbReference type="EMBL" id="KAF5746212.1"/>
    </source>
</evidence>
<evidence type="ECO:0000313" key="3">
    <source>
        <dbReference type="Proteomes" id="UP000593562"/>
    </source>
</evidence>
<organism evidence="1 3">
    <name type="scientific">Tripterygium wilfordii</name>
    <name type="common">Thunder God vine</name>
    <dbReference type="NCBI Taxonomy" id="458696"/>
    <lineage>
        <taxon>Eukaryota</taxon>
        <taxon>Viridiplantae</taxon>
        <taxon>Streptophyta</taxon>
        <taxon>Embryophyta</taxon>
        <taxon>Tracheophyta</taxon>
        <taxon>Spermatophyta</taxon>
        <taxon>Magnoliopsida</taxon>
        <taxon>eudicotyledons</taxon>
        <taxon>Gunneridae</taxon>
        <taxon>Pentapetalae</taxon>
        <taxon>rosids</taxon>
        <taxon>fabids</taxon>
        <taxon>Celastrales</taxon>
        <taxon>Celastraceae</taxon>
        <taxon>Tripterygium</taxon>
    </lineage>
</organism>
<dbReference type="EMBL" id="JAAARO010000006">
    <property type="protein sequence ID" value="KAF5746232.1"/>
    <property type="molecule type" value="Genomic_DNA"/>
</dbReference>
<dbReference type="InParanoid" id="A0A7J7DIM9"/>
<dbReference type="AlphaFoldDB" id="A0A7J7DIM9"/>
<accession>A0A7J7DIM9</accession>
<dbReference type="Proteomes" id="UP000593562">
    <property type="component" value="Unassembled WGS sequence"/>
</dbReference>
<proteinExistence type="predicted"/>
<dbReference type="PANTHER" id="PTHR34970:SF5">
    <property type="entry name" value="PROTEIN, PUTATIVE-RELATED"/>
    <property type="match status" value="1"/>
</dbReference>
<dbReference type="PANTHER" id="PTHR34970">
    <property type="entry name" value="ABC TRANSPORTER A FAMILY PROTEIN"/>
    <property type="match status" value="1"/>
</dbReference>
<reference evidence="1 3" key="1">
    <citation type="journal article" date="2020" name="Nat. Commun.">
        <title>Genome of Tripterygium wilfordii and identification of cytochrome P450 involved in triptolide biosynthesis.</title>
        <authorList>
            <person name="Tu L."/>
            <person name="Su P."/>
            <person name="Zhang Z."/>
            <person name="Gao L."/>
            <person name="Wang J."/>
            <person name="Hu T."/>
            <person name="Zhou J."/>
            <person name="Zhang Y."/>
            <person name="Zhao Y."/>
            <person name="Liu Y."/>
            <person name="Song Y."/>
            <person name="Tong Y."/>
            <person name="Lu Y."/>
            <person name="Yang J."/>
            <person name="Xu C."/>
            <person name="Jia M."/>
            <person name="Peters R.J."/>
            <person name="Huang L."/>
            <person name="Gao W."/>
        </authorList>
    </citation>
    <scope>NUCLEOTIDE SEQUENCE [LARGE SCALE GENOMIC DNA]</scope>
    <source>
        <strain evidence="3">cv. XIE 37</strain>
        <strain evidence="1">XIE 37</strain>
        <tissue evidence="1">Leaf</tissue>
    </source>
</reference>
<gene>
    <name evidence="1" type="ORF">HS088_TW06G00379</name>
    <name evidence="2" type="ORF">HS088_TW06G00401</name>
</gene>
<keyword evidence="3" id="KW-1185">Reference proteome</keyword>
<sequence length="73" mass="8158">MLRTRLLWFTLGFSVSGAAIAQFVWRDLLTDRYALASDLEHKFDGLAARVQNLENIGARNSNTNLSQIGGRGY</sequence>
<dbReference type="EMBL" id="JAAARO010000006">
    <property type="protein sequence ID" value="KAF5746212.1"/>
    <property type="molecule type" value="Genomic_DNA"/>
</dbReference>